<evidence type="ECO:0000256" key="3">
    <source>
        <dbReference type="ARBA" id="ARBA00022829"/>
    </source>
</evidence>
<dbReference type="PANTHER" id="PTHR34298:SF2">
    <property type="entry name" value="SEGREGATION AND CONDENSATION PROTEIN B"/>
    <property type="match status" value="1"/>
</dbReference>
<keyword evidence="4 5" id="KW-0131">Cell cycle</keyword>
<dbReference type="InterPro" id="IPR036390">
    <property type="entry name" value="WH_DNA-bd_sf"/>
</dbReference>
<dbReference type="NCBIfam" id="TIGR00281">
    <property type="entry name" value="SMC-Scp complex subunit ScpB"/>
    <property type="match status" value="1"/>
</dbReference>
<accession>A0A4R5N8X9</accession>
<dbReference type="SUPFAM" id="SSF46785">
    <property type="entry name" value="Winged helix' DNA-binding domain"/>
    <property type="match status" value="2"/>
</dbReference>
<dbReference type="GO" id="GO:0051301">
    <property type="term" value="P:cell division"/>
    <property type="evidence" value="ECO:0007669"/>
    <property type="project" value="UniProtKB-KW"/>
</dbReference>
<dbReference type="EMBL" id="PUFI01000014">
    <property type="protein sequence ID" value="TDG68281.1"/>
    <property type="molecule type" value="Genomic_DNA"/>
</dbReference>
<comment type="caution">
    <text evidence="6">The sequence shown here is derived from an EMBL/GenBank/DDBJ whole genome shotgun (WGS) entry which is preliminary data.</text>
</comment>
<comment type="subunit">
    <text evidence="5">Homodimer. Homodimerization may be required to stabilize the binding of ScpA to the Smc head domains. Component of a cohesin-like complex composed of ScpA, ScpB and the Smc homodimer, in which ScpA and ScpB bind to the head domain of Smc. The presence of the three proteins is required for the association of the complex with DNA.</text>
</comment>
<evidence type="ECO:0000256" key="2">
    <source>
        <dbReference type="ARBA" id="ARBA00022618"/>
    </source>
</evidence>
<proteinExistence type="inferred from homology"/>
<dbReference type="RefSeq" id="WP_133264451.1">
    <property type="nucleotide sequence ID" value="NZ_JAGYGP010000001.1"/>
</dbReference>
<evidence type="ECO:0000256" key="5">
    <source>
        <dbReference type="HAMAP-Rule" id="MF_01804"/>
    </source>
</evidence>
<dbReference type="InterPro" id="IPR036388">
    <property type="entry name" value="WH-like_DNA-bd_sf"/>
</dbReference>
<dbReference type="AlphaFoldDB" id="A0A4R5N8X9"/>
<dbReference type="HAMAP" id="MF_01804">
    <property type="entry name" value="ScpB"/>
    <property type="match status" value="1"/>
</dbReference>
<dbReference type="Gene3D" id="1.10.10.10">
    <property type="entry name" value="Winged helix-like DNA-binding domain superfamily/Winged helix DNA-binding domain"/>
    <property type="match status" value="2"/>
</dbReference>
<keyword evidence="7" id="KW-1185">Reference proteome</keyword>
<keyword evidence="1 5" id="KW-0963">Cytoplasm</keyword>
<evidence type="ECO:0000256" key="1">
    <source>
        <dbReference type="ARBA" id="ARBA00022490"/>
    </source>
</evidence>
<keyword evidence="2 5" id="KW-0132">Cell division</keyword>
<evidence type="ECO:0000313" key="6">
    <source>
        <dbReference type="EMBL" id="TDG68281.1"/>
    </source>
</evidence>
<dbReference type="GO" id="GO:0005737">
    <property type="term" value="C:cytoplasm"/>
    <property type="evidence" value="ECO:0007669"/>
    <property type="project" value="UniProtKB-SubCell"/>
</dbReference>
<gene>
    <name evidence="5" type="primary">scpB</name>
    <name evidence="6" type="ORF">C5L23_000587</name>
</gene>
<evidence type="ECO:0000256" key="4">
    <source>
        <dbReference type="ARBA" id="ARBA00023306"/>
    </source>
</evidence>
<dbReference type="PANTHER" id="PTHR34298">
    <property type="entry name" value="SEGREGATION AND CONDENSATION PROTEIN B"/>
    <property type="match status" value="1"/>
</dbReference>
<reference evidence="6 7" key="1">
    <citation type="journal article" date="2019" name="Appl. Microbiol. Biotechnol.">
        <title>Uncovering carbohydrate metabolism through a genotype-phenotype association study of 56 lactic acid bacteria genomes.</title>
        <authorList>
            <person name="Buron-Moles G."/>
            <person name="Chailyan A."/>
            <person name="Dolejs I."/>
            <person name="Forster J."/>
            <person name="Miks M.H."/>
        </authorList>
    </citation>
    <scope>NUCLEOTIDE SEQUENCE [LARGE SCALE GENOMIC DNA]</scope>
    <source>
        <strain evidence="6 7">ATCC 700006</strain>
    </source>
</reference>
<dbReference type="Proteomes" id="UP000295681">
    <property type="component" value="Unassembled WGS sequence"/>
</dbReference>
<name>A0A4R5N8X9_9LACO</name>
<evidence type="ECO:0000313" key="7">
    <source>
        <dbReference type="Proteomes" id="UP000295681"/>
    </source>
</evidence>
<comment type="function">
    <text evidence="5">Participates in chromosomal partition during cell division. May act via the formation of a condensin-like complex containing Smc and ScpA that pull DNA away from mid-cell into both cell halves.</text>
</comment>
<keyword evidence="3 5" id="KW-0159">Chromosome partition</keyword>
<dbReference type="STRING" id="907931.GCA_000165675_00444"/>
<protein>
    <recommendedName>
        <fullName evidence="5">Segregation and condensation protein B</fullName>
    </recommendedName>
</protein>
<organism evidence="6 7">
    <name type="scientific">Leuconostoc fallax</name>
    <dbReference type="NCBI Taxonomy" id="1251"/>
    <lineage>
        <taxon>Bacteria</taxon>
        <taxon>Bacillati</taxon>
        <taxon>Bacillota</taxon>
        <taxon>Bacilli</taxon>
        <taxon>Lactobacillales</taxon>
        <taxon>Lactobacillaceae</taxon>
        <taxon>Leuconostoc</taxon>
    </lineage>
</organism>
<sequence>MSNQSQIEALLFVAGDEGISFSAISNITGFTHPAIQGIIDHLNAKYSQDNNCALELHQDEDRLYLVTKPELGGILKKYFELPANNKLSKSSLEVLVIIAYKQPITRIEIENIRGVKSTNILQKLLTKEMIQVVGRKDEIGRPIMYGTTSGFLDYFGLKSLDELPPLVDFDAIEVESGDAPQQMLFDQESTFTKPKNEELNHV</sequence>
<comment type="subcellular location">
    <subcellularLocation>
        <location evidence="5">Cytoplasm</location>
    </subcellularLocation>
    <text evidence="5">Associated with two foci at the outer edges of the nucleoid region in young cells, and at four foci within both cell halves in older cells.</text>
</comment>
<comment type="similarity">
    <text evidence="5">Belongs to the ScpB family.</text>
</comment>
<dbReference type="Pfam" id="PF04079">
    <property type="entry name" value="SMC_ScpB"/>
    <property type="match status" value="1"/>
</dbReference>
<dbReference type="PIRSF" id="PIRSF019345">
    <property type="entry name" value="ScpB"/>
    <property type="match status" value="1"/>
</dbReference>
<dbReference type="GO" id="GO:0051304">
    <property type="term" value="P:chromosome separation"/>
    <property type="evidence" value="ECO:0007669"/>
    <property type="project" value="InterPro"/>
</dbReference>
<dbReference type="GO" id="GO:0006260">
    <property type="term" value="P:DNA replication"/>
    <property type="evidence" value="ECO:0007669"/>
    <property type="project" value="UniProtKB-UniRule"/>
</dbReference>
<dbReference type="InterPro" id="IPR005234">
    <property type="entry name" value="ScpB_csome_segregation"/>
</dbReference>